<dbReference type="Pfam" id="PF00550">
    <property type="entry name" value="PP-binding"/>
    <property type="match status" value="2"/>
</dbReference>
<dbReference type="PANTHER" id="PTHR43775:SF37">
    <property type="entry name" value="SI:DKEY-61P9.11"/>
    <property type="match status" value="1"/>
</dbReference>
<dbReference type="InterPro" id="IPR020807">
    <property type="entry name" value="PKS_DH"/>
</dbReference>
<dbReference type="InterPro" id="IPR036736">
    <property type="entry name" value="ACP-like_sf"/>
</dbReference>
<evidence type="ECO:0008006" key="16">
    <source>
        <dbReference type="Google" id="ProtNLM"/>
    </source>
</evidence>
<dbReference type="Gene3D" id="3.40.50.720">
    <property type="entry name" value="NAD(P)-binding Rossmann-like Domain"/>
    <property type="match status" value="1"/>
</dbReference>
<dbReference type="Pfam" id="PF21089">
    <property type="entry name" value="PKS_DH_N"/>
    <property type="match status" value="1"/>
</dbReference>
<dbReference type="SMART" id="SM00822">
    <property type="entry name" value="PKS_KR"/>
    <property type="match status" value="1"/>
</dbReference>
<evidence type="ECO:0000259" key="11">
    <source>
        <dbReference type="PROSITE" id="PS50075"/>
    </source>
</evidence>
<dbReference type="InterPro" id="IPR045851">
    <property type="entry name" value="AMP-bd_C_sf"/>
</dbReference>
<organism evidence="14 15">
    <name type="scientific">Streptomyces sulfonofaciens</name>
    <dbReference type="NCBI Taxonomy" id="68272"/>
    <lineage>
        <taxon>Bacteria</taxon>
        <taxon>Bacillati</taxon>
        <taxon>Actinomycetota</taxon>
        <taxon>Actinomycetes</taxon>
        <taxon>Kitasatosporales</taxon>
        <taxon>Streptomycetaceae</taxon>
        <taxon>Streptomyces</taxon>
    </lineage>
</organism>
<dbReference type="Proteomes" id="UP000603708">
    <property type="component" value="Unassembled WGS sequence"/>
</dbReference>
<evidence type="ECO:0000256" key="2">
    <source>
        <dbReference type="ARBA" id="ARBA00004792"/>
    </source>
</evidence>
<dbReference type="Pfam" id="PF14765">
    <property type="entry name" value="PS-DH"/>
    <property type="match status" value="1"/>
</dbReference>
<dbReference type="PROSITE" id="PS52019">
    <property type="entry name" value="PKS_MFAS_DH"/>
    <property type="match status" value="1"/>
</dbReference>
<dbReference type="SMART" id="SM00823">
    <property type="entry name" value="PKS_PP"/>
    <property type="match status" value="2"/>
</dbReference>
<dbReference type="InterPro" id="IPR042099">
    <property type="entry name" value="ANL_N_sf"/>
</dbReference>
<dbReference type="SUPFAM" id="SSF56801">
    <property type="entry name" value="Acetyl-CoA synthetase-like"/>
    <property type="match status" value="1"/>
</dbReference>
<dbReference type="Gene3D" id="3.30.300.30">
    <property type="match status" value="1"/>
</dbReference>
<evidence type="ECO:0000256" key="5">
    <source>
        <dbReference type="ARBA" id="ARBA00022679"/>
    </source>
</evidence>
<evidence type="ECO:0000313" key="14">
    <source>
        <dbReference type="EMBL" id="GHH85033.1"/>
    </source>
</evidence>
<dbReference type="SUPFAM" id="SSF51735">
    <property type="entry name" value="NAD(P)-binding Rossmann-fold domains"/>
    <property type="match status" value="2"/>
</dbReference>
<evidence type="ECO:0000259" key="13">
    <source>
        <dbReference type="PROSITE" id="PS52019"/>
    </source>
</evidence>
<dbReference type="InterPro" id="IPR006162">
    <property type="entry name" value="Ppantetheine_attach_site"/>
</dbReference>
<dbReference type="CDD" id="cd08955">
    <property type="entry name" value="KR_2_FAS_SDR_x"/>
    <property type="match status" value="1"/>
</dbReference>
<dbReference type="InterPro" id="IPR032821">
    <property type="entry name" value="PKS_assoc"/>
</dbReference>
<keyword evidence="8" id="KW-0012">Acyltransferase</keyword>
<evidence type="ECO:0000313" key="15">
    <source>
        <dbReference type="Proteomes" id="UP000603708"/>
    </source>
</evidence>
<dbReference type="EMBL" id="BNCD01000017">
    <property type="protein sequence ID" value="GHH85033.1"/>
    <property type="molecule type" value="Genomic_DNA"/>
</dbReference>
<dbReference type="GO" id="GO:0004315">
    <property type="term" value="F:3-oxoacyl-[acyl-carrier-protein] synthase activity"/>
    <property type="evidence" value="ECO:0007669"/>
    <property type="project" value="InterPro"/>
</dbReference>
<dbReference type="InterPro" id="IPR050091">
    <property type="entry name" value="PKS_NRPS_Biosynth_Enz"/>
</dbReference>
<dbReference type="Pfam" id="PF08659">
    <property type="entry name" value="KR"/>
    <property type="match status" value="1"/>
</dbReference>
<dbReference type="InterPro" id="IPR013968">
    <property type="entry name" value="PKS_KR"/>
</dbReference>
<dbReference type="InterPro" id="IPR001227">
    <property type="entry name" value="Ac_transferase_dom_sf"/>
</dbReference>
<dbReference type="Pfam" id="PF00975">
    <property type="entry name" value="Thioesterase"/>
    <property type="match status" value="1"/>
</dbReference>
<dbReference type="GO" id="GO:0033068">
    <property type="term" value="P:macrolide biosynthetic process"/>
    <property type="evidence" value="ECO:0007669"/>
    <property type="project" value="UniProtKB-ARBA"/>
</dbReference>
<dbReference type="GO" id="GO:0004312">
    <property type="term" value="F:fatty acid synthase activity"/>
    <property type="evidence" value="ECO:0007669"/>
    <property type="project" value="TreeGrafter"/>
</dbReference>
<dbReference type="PROSITE" id="PS52004">
    <property type="entry name" value="KS3_2"/>
    <property type="match status" value="1"/>
</dbReference>
<dbReference type="PROSITE" id="PS50075">
    <property type="entry name" value="CARRIER"/>
    <property type="match status" value="2"/>
</dbReference>
<dbReference type="Pfam" id="PF00668">
    <property type="entry name" value="Condensation"/>
    <property type="match status" value="1"/>
</dbReference>
<evidence type="ECO:0000259" key="12">
    <source>
        <dbReference type="PROSITE" id="PS52004"/>
    </source>
</evidence>
<dbReference type="GO" id="GO:0031177">
    <property type="term" value="F:phosphopantetheine binding"/>
    <property type="evidence" value="ECO:0007669"/>
    <property type="project" value="InterPro"/>
</dbReference>
<dbReference type="InterPro" id="IPR014031">
    <property type="entry name" value="Ketoacyl_synth_C"/>
</dbReference>
<dbReference type="InterPro" id="IPR020802">
    <property type="entry name" value="TesA-like"/>
</dbReference>
<dbReference type="InterPro" id="IPR010071">
    <property type="entry name" value="AA_adenyl_dom"/>
</dbReference>
<dbReference type="Pfam" id="PF02801">
    <property type="entry name" value="Ketoacyl-synt_C"/>
    <property type="match status" value="1"/>
</dbReference>
<dbReference type="InterPro" id="IPR014043">
    <property type="entry name" value="Acyl_transferase_dom"/>
</dbReference>
<evidence type="ECO:0000256" key="4">
    <source>
        <dbReference type="ARBA" id="ARBA00022553"/>
    </source>
</evidence>
<dbReference type="InterPro" id="IPR036291">
    <property type="entry name" value="NAD(P)-bd_dom_sf"/>
</dbReference>
<dbReference type="InterPro" id="IPR014030">
    <property type="entry name" value="Ketoacyl_synth_N"/>
</dbReference>
<comment type="similarity">
    <text evidence="9">In the C-terminal section; belongs to the NRP synthetase family.</text>
</comment>
<dbReference type="InterPro" id="IPR025110">
    <property type="entry name" value="AMP-bd_C"/>
</dbReference>
<dbReference type="Gene3D" id="3.30.70.3290">
    <property type="match status" value="1"/>
</dbReference>
<dbReference type="Gene3D" id="3.30.559.10">
    <property type="entry name" value="Chloramphenicol acetyltransferase-like domain"/>
    <property type="match status" value="1"/>
</dbReference>
<dbReference type="InterPro" id="IPR000873">
    <property type="entry name" value="AMP-dep_synth/lig_dom"/>
</dbReference>
<dbReference type="InterPro" id="IPR016036">
    <property type="entry name" value="Malonyl_transacylase_ACP-bd"/>
</dbReference>
<dbReference type="Pfam" id="PF00698">
    <property type="entry name" value="Acyl_transf_1"/>
    <property type="match status" value="1"/>
</dbReference>
<feature type="region of interest" description="C-terminal hotdog fold" evidence="10">
    <location>
        <begin position="1046"/>
        <end position="1191"/>
    </location>
</feature>
<comment type="caution">
    <text evidence="14">The sequence shown here is derived from an EMBL/GenBank/DDBJ whole genome shotgun (WGS) entry which is preliminary data.</text>
</comment>
<gene>
    <name evidence="14" type="ORF">GCM10018793_51430</name>
</gene>
<feature type="region of interest" description="N-terminal hotdog fold" evidence="10">
    <location>
        <begin position="916"/>
        <end position="1031"/>
    </location>
</feature>
<dbReference type="GO" id="GO:0071770">
    <property type="term" value="P:DIM/DIP cell wall layer assembly"/>
    <property type="evidence" value="ECO:0007669"/>
    <property type="project" value="TreeGrafter"/>
</dbReference>
<evidence type="ECO:0000256" key="6">
    <source>
        <dbReference type="ARBA" id="ARBA00022737"/>
    </source>
</evidence>
<dbReference type="Gene3D" id="3.30.559.30">
    <property type="entry name" value="Nonribosomal peptide synthetase, condensation domain"/>
    <property type="match status" value="1"/>
</dbReference>
<evidence type="ECO:0000256" key="7">
    <source>
        <dbReference type="ARBA" id="ARBA00023194"/>
    </source>
</evidence>
<comment type="pathway">
    <text evidence="2">Antibiotic biosynthesis.</text>
</comment>
<dbReference type="SMART" id="SM00824">
    <property type="entry name" value="PKS_TE"/>
    <property type="match status" value="1"/>
</dbReference>
<dbReference type="CDD" id="cd00833">
    <property type="entry name" value="PKS"/>
    <property type="match status" value="1"/>
</dbReference>
<dbReference type="SUPFAM" id="SSF52777">
    <property type="entry name" value="CoA-dependent acyltransferases"/>
    <property type="match status" value="2"/>
</dbReference>
<dbReference type="CDD" id="cd19531">
    <property type="entry name" value="LCL_NRPS-like"/>
    <property type="match status" value="1"/>
</dbReference>
<name>A0A919L5U1_9ACTN</name>
<dbReference type="GO" id="GO:0006633">
    <property type="term" value="P:fatty acid biosynthetic process"/>
    <property type="evidence" value="ECO:0007669"/>
    <property type="project" value="InterPro"/>
</dbReference>
<comment type="cofactor">
    <cofactor evidence="1">
        <name>pantetheine 4'-phosphate</name>
        <dbReference type="ChEBI" id="CHEBI:47942"/>
    </cofactor>
</comment>
<dbReference type="Gene3D" id="1.10.1200.10">
    <property type="entry name" value="ACP-like"/>
    <property type="match status" value="2"/>
</dbReference>
<dbReference type="Gene3D" id="3.40.50.12780">
    <property type="entry name" value="N-terminal domain of ligase-like"/>
    <property type="match status" value="1"/>
</dbReference>
<dbReference type="Pfam" id="PF00501">
    <property type="entry name" value="AMP-binding"/>
    <property type="match status" value="1"/>
</dbReference>
<reference evidence="14" key="1">
    <citation type="journal article" date="2014" name="Int. J. Syst. Evol. Microbiol.">
        <title>Complete genome sequence of Corynebacterium casei LMG S-19264T (=DSM 44701T), isolated from a smear-ripened cheese.</title>
        <authorList>
            <consortium name="US DOE Joint Genome Institute (JGI-PGF)"/>
            <person name="Walter F."/>
            <person name="Albersmeier A."/>
            <person name="Kalinowski J."/>
            <person name="Ruckert C."/>
        </authorList>
    </citation>
    <scope>NUCLEOTIDE SEQUENCE</scope>
    <source>
        <strain evidence="14">JCM 5069</strain>
    </source>
</reference>
<keyword evidence="4" id="KW-0597">Phosphoprotein</keyword>
<protein>
    <recommendedName>
        <fullName evidence="16">Amino acid adenylation domain-containing protein</fullName>
    </recommendedName>
</protein>
<dbReference type="Pfam" id="PF13193">
    <property type="entry name" value="AMP-binding_C"/>
    <property type="match status" value="1"/>
</dbReference>
<dbReference type="InterPro" id="IPR042104">
    <property type="entry name" value="PKS_dehydratase_sf"/>
</dbReference>
<feature type="active site" description="Proton acceptor; for dehydratase activity" evidence="10">
    <location>
        <position position="945"/>
    </location>
</feature>
<dbReference type="GO" id="GO:0005886">
    <property type="term" value="C:plasma membrane"/>
    <property type="evidence" value="ECO:0007669"/>
    <property type="project" value="TreeGrafter"/>
</dbReference>
<dbReference type="InterPro" id="IPR016039">
    <property type="entry name" value="Thiolase-like"/>
</dbReference>
<dbReference type="NCBIfam" id="TIGR01733">
    <property type="entry name" value="AA-adenyl-dom"/>
    <property type="match status" value="1"/>
</dbReference>
<keyword evidence="15" id="KW-1185">Reference proteome</keyword>
<feature type="domain" description="Ketosynthase family 3 (KS3)" evidence="12">
    <location>
        <begin position="10"/>
        <end position="436"/>
    </location>
</feature>
<dbReference type="Gene3D" id="1.10.287.490">
    <property type="entry name" value="Helix hairpin bin"/>
    <property type="match status" value="1"/>
</dbReference>
<dbReference type="SUPFAM" id="SSF47336">
    <property type="entry name" value="ACP-like"/>
    <property type="match status" value="2"/>
</dbReference>
<dbReference type="InterPro" id="IPR009081">
    <property type="entry name" value="PP-bd_ACP"/>
</dbReference>
<evidence type="ECO:0000256" key="1">
    <source>
        <dbReference type="ARBA" id="ARBA00001957"/>
    </source>
</evidence>
<dbReference type="InterPro" id="IPR001242">
    <property type="entry name" value="Condensation_dom"/>
</dbReference>
<dbReference type="SUPFAM" id="SSF53901">
    <property type="entry name" value="Thiolase-like"/>
    <property type="match status" value="1"/>
</dbReference>
<evidence type="ECO:0000256" key="3">
    <source>
        <dbReference type="ARBA" id="ARBA00022450"/>
    </source>
</evidence>
<dbReference type="PANTHER" id="PTHR43775">
    <property type="entry name" value="FATTY ACID SYNTHASE"/>
    <property type="match status" value="1"/>
</dbReference>
<feature type="domain" description="Carrier" evidence="11">
    <location>
        <begin position="2817"/>
        <end position="2892"/>
    </location>
</feature>
<keyword evidence="3" id="KW-0596">Phosphopantetheine</keyword>
<dbReference type="Pfam" id="PF16197">
    <property type="entry name" value="KAsynt_C_assoc"/>
    <property type="match status" value="1"/>
</dbReference>
<dbReference type="InterPro" id="IPR049552">
    <property type="entry name" value="PKS_DH_N"/>
</dbReference>
<dbReference type="InterPro" id="IPR001031">
    <property type="entry name" value="Thioesterase"/>
</dbReference>
<keyword evidence="6" id="KW-0677">Repeat</keyword>
<dbReference type="SUPFAM" id="SSF53474">
    <property type="entry name" value="alpha/beta-Hydrolases"/>
    <property type="match status" value="1"/>
</dbReference>
<accession>A0A919L5U1</accession>
<dbReference type="Gene3D" id="3.10.129.110">
    <property type="entry name" value="Polyketide synthase dehydratase"/>
    <property type="match status" value="1"/>
</dbReference>
<dbReference type="InterPro" id="IPR018201">
    <property type="entry name" value="Ketoacyl_synth_AS"/>
</dbReference>
<dbReference type="SUPFAM" id="SSF55048">
    <property type="entry name" value="Probable ACP-binding domain of malonyl-CoA ACP transacylase"/>
    <property type="match status" value="1"/>
</dbReference>
<dbReference type="SUPFAM" id="SSF52151">
    <property type="entry name" value="FabD/lysophospholipase-like"/>
    <property type="match status" value="1"/>
</dbReference>
<dbReference type="SMART" id="SM00827">
    <property type="entry name" value="PKS_AT"/>
    <property type="match status" value="1"/>
</dbReference>
<dbReference type="InterPro" id="IPR049900">
    <property type="entry name" value="PKS_mFAS_DH"/>
</dbReference>
<reference evidence="14" key="2">
    <citation type="submission" date="2020-09" db="EMBL/GenBank/DDBJ databases">
        <authorList>
            <person name="Sun Q."/>
            <person name="Ohkuma M."/>
        </authorList>
    </citation>
    <scope>NUCLEOTIDE SEQUENCE</scope>
    <source>
        <strain evidence="14">JCM 5069</strain>
    </source>
</reference>
<dbReference type="PROSITE" id="PS00606">
    <property type="entry name" value="KS3_1"/>
    <property type="match status" value="1"/>
</dbReference>
<feature type="domain" description="PKS/mFAS DH" evidence="13">
    <location>
        <begin position="916"/>
        <end position="1191"/>
    </location>
</feature>
<dbReference type="PROSITE" id="PS00012">
    <property type="entry name" value="PHOSPHOPANTETHEINE"/>
    <property type="match status" value="2"/>
</dbReference>
<evidence type="ECO:0000256" key="8">
    <source>
        <dbReference type="ARBA" id="ARBA00023315"/>
    </source>
</evidence>
<feature type="active site" description="Proton donor; for dehydratase activity" evidence="10">
    <location>
        <position position="1107"/>
    </location>
</feature>
<dbReference type="InterPro" id="IPR020841">
    <property type="entry name" value="PKS_Beta-ketoAc_synthase_dom"/>
</dbReference>
<dbReference type="InterPro" id="IPR029058">
    <property type="entry name" value="AB_hydrolase_fold"/>
</dbReference>
<evidence type="ECO:0000256" key="9">
    <source>
        <dbReference type="ARBA" id="ARBA00029443"/>
    </source>
</evidence>
<feature type="domain" description="Carrier" evidence="11">
    <location>
        <begin position="1728"/>
        <end position="1802"/>
    </location>
</feature>
<dbReference type="RefSeq" id="WP_189935954.1">
    <property type="nucleotide sequence ID" value="NZ_BNCD01000017.1"/>
</dbReference>
<dbReference type="SMART" id="SM00826">
    <property type="entry name" value="PKS_DH"/>
    <property type="match status" value="1"/>
</dbReference>
<dbReference type="InterPro" id="IPR020806">
    <property type="entry name" value="PKS_PP-bd"/>
</dbReference>
<evidence type="ECO:0000256" key="10">
    <source>
        <dbReference type="PROSITE-ProRule" id="PRU01363"/>
    </source>
</evidence>
<dbReference type="Pfam" id="PF00109">
    <property type="entry name" value="ketoacyl-synt"/>
    <property type="match status" value="1"/>
</dbReference>
<keyword evidence="7" id="KW-0045">Antibiotic biosynthesis</keyword>
<dbReference type="GO" id="GO:0005737">
    <property type="term" value="C:cytoplasm"/>
    <property type="evidence" value="ECO:0007669"/>
    <property type="project" value="TreeGrafter"/>
</dbReference>
<dbReference type="FunFam" id="3.40.47.10:FF:000019">
    <property type="entry name" value="Polyketide synthase type I"/>
    <property type="match status" value="1"/>
</dbReference>
<dbReference type="InterPro" id="IPR023213">
    <property type="entry name" value="CAT-like_dom_sf"/>
</dbReference>
<dbReference type="InterPro" id="IPR049551">
    <property type="entry name" value="PKS_DH_C"/>
</dbReference>
<dbReference type="Gene3D" id="3.40.50.1820">
    <property type="entry name" value="alpha/beta hydrolase"/>
    <property type="match status" value="1"/>
</dbReference>
<sequence length="3130" mass="337340">MTESLSAASADRIAIIGIGCRFPGHARDHRSFWRNLIDGRDCLTPTPPDRYDFATLGSRDAAGPGRMTGGRGGYIDGFDEFDPAFFGISPREAGHMDPQQRKLLEVAWEALEDGGQRPAELAGAQVGVYIGAFTLDYKILQFSDLGFESLAAHTATGTMMAILANRISHCFDFRGPSLSIDTACSSSLVAVHLACQSLLRGESELALAGGTLLHMAPQYTIAETKGGFLSAEGRSRAFDAAADGYVRAEGVGVVVLKRLADALRDDDPVHAVVTGTAVNQDGRTNGITVPNPDAQAALVERVCAEAGITPGDLQYVEAHGTSTPVGDRIEAATLARVLSVGRAPGAPCYVGSVKTNIGHAESAAGVAGLIKTALALKHRRIPPHLNLERISPAIGSELPYEIPTRAVDWPAHEGPARAGVNSFGFGGTNAHVLMEEPPPRPAAGESARPPAHTILPLSARDPAALPDLAAGIRQELAGGGADGRPVPLADLGHTLAHRRQHHEHRMSVVYSSRQSLDEALAACRRGEPHPRVLTGRRREPAQRLLAWVFTGMGPQWWGMGRQLLASEPVYREAVLRCDREIHRQAGWSVAEELAADETASRMAETWLAQPANFAVQVGLAALWRSRGIRPDAIVGHSTGEIAAFYEAGVYSLADAVRVVLHRSRLQQTLTGTGTMLAVGLPEAEAARRIWPHRDQVSVAASNSPFATTLSGDRQALLDIADRLREEQVFARFLTVQVPYHSVRMDDIKDDLLGALDDLAPRPARLPLYLTAREGTAHGTELDAAYWWQNVREQVRFRSAVDRLARDGHRIFLEIGPHPVLAHAVHECLRDTAPAGTDSSDGTAGALVLPSIRRQEDEPERFTRSLAALHNAGLDVAWDVLQPAGRTVSLPPYPFRRERHWVEPEPVRQVRLGVMDHPLLGRRTAHPHPTWQVRLDLERLPYLADHRIQGNVVFPAAGYLEMAAQAVRSLTGGGEATLAGIELHKALFLSGAASSTVQLTLDPTSARFTVAAAGAAATVHATGAVHTEQHRTPGPALDPDAVRVRCRRHLKREACYAALAELGYHYGTAFQGIEEVWTGRGEALARIRPEALPAEDAAGSHVHPVLLDACFQTLLSAHLPDNGAVGGIRLPRTIREVRLRPAGEAVLWAHATVVGHDDGELTGDIALYTDQGAPLGRITGFTAVDVEHAAASAGQDTIDGWLAEPVWTEVAAVPGEPAPPDGLLVLADAGGTGDALARLARTRGSLCHLVRHGTAYRREKGATTVRPGHRADLQRLFAELDTPFDAVVHLWNLDLPPLDAATCEALDGCADLGAYSLVGLAQLLPSACPGARLHIVTRGAQAADGNDQVAPLAAPAWGVGRVLWQQELTAHRGRLIDLDPAGDRDGAAEAEALLREVSAADPCAAPDEEEIALRGHRRYTCRLRPPTDLSRPLPLRLRPDGSYLVTGAFGALGRLLCRTLVARGARRLVLAGRGALPERDQWAGTDPASPAGVRIAFVRELEALGAEALPVALDITDEAALTGWLAGHRRRGLPPVRGVFHLAGQVRDATVTDMDRAAFDTAYRPKVTGGYLLHRLLRDEPLDHFVLFSSIASLLTTAGQTNYAAGNAFLDALAHHRRALGLPALSLDWGPWATGMIEELGLVEHYRSARGMTSLTPAAGMAVLERVIGQDRAQLLVATITDWPVFLAWYSAPPPLVGELAADLGGRPADEPDGFLAHFAEADEATRRQLLTARFTALVADVMRLGSARIGPSDELNSLGLDSLLAMELRARIHTELGVALPVVALLGNATVDALVDRLADGLGEQPTAGAAVDADPVEEHTDELCHPLTHNQKALWFLEQLNPEAFAYNIGGAVEVRTALDPDLLFAAFRTLVERHPSLRANFVLQDGGPVQRVSTEARAETRLFDVEGRPWEEVHDMIVREYRRPYDLARDPLVRLHLFRRAPDDWVIMKGVHHIVSDAISTFTFIEELFALYEGARRGRPVQLPPVRARYLDFLNRQNRFLAGPDAQRMLTYWREHLPAELPVLGLPTDRPRPPVQTHNGASEFFRLDAGLTARVHALAREHNVTVFVVLMSAYYLLLHRYSGQDDIVVGSPVTGRTQEEFAGTYGYFVNPLPLHVSLAGRPSVGELLARVREAVLGGLDNQEYPFVLLVEKLGLRHDPSRSAVFQAMFILLAHKVSTEQYGYRLDYIELPEEEGQFDLTLSAYEEGADGCFHCVFKYNSDLFVPDTVRRMARHYVRLLDALTRAPAAAPVGALPLLDARERRRILGEWSGAGRRVTPGPPVHELIARFAAESPAAVAVSAPSASGGTRSLTYAALDHDCRRVARGLRRLGVGGGATVALCLDKSPELIAVLLGVLRAGAAYLPLDPGHPADRIAYMTSHAGATLLVTAAGHPVPPGCGAAAVTVAELYAAGAPDAGEAVQDGPGDPDAVVGPDDVAYTVYTSGSTGRPKAVQVTHLNLASAFAAWREEYRLDGDVRVHLQMAGVAFDVFSGDLVRALCSGGTLVLVDRELLFDTARLYRTMAAERVDCAEFVPAVARALMAHCEQHGLRLDFLRLLVVGSDAWKVAEHRRLRALCGPGTRLVNSYGLTEATIDSTYFEGPVDGLEPGRMVPIGRPFPSSAAYVLDACGEPVPPGVRGELWIGGAGVAAGYLKDPEQSAERFVVRLLDGAGPGAPAGETPAPVRLYRSGDLACWDADGVLHLLGRTDSQVKVAGHRIETGEIEALLTRHPDIAQACVTVRADGGEGALCAYCVPVPGAAADRRELRRHLAESLPSFMVPAHFTELSELPLTRNGKVDADALPPPAHDPGADAHEPPVTLYEQRMAAHWQALLGLPRAGLADDFFEAGGSSIKLIELIHRLRTEFGIDVPVSLLFRATTLRGMARTAEGVVTGRIAGAHPYLTFNPGADEGRTVFCFPPAGGHGLVHRQLAAHLPEHRLIAFNHIAGDDKVARFADLVAALVPQAPATLFGYSLGGNLAFEVAKELEGRGHPVAGVVIVDSYRIREAYPLDEERIDAFEHELRAHLRRHTGSEAVAEETMRQAREYLDFCSRTPNRGTVRAPVTVISDEDKLPLYEAGRRGSWHGTSTSRTVLLRGHGPHAEMLDGDHARRNADLLRTVLTEDVTRASA</sequence>
<dbReference type="Gene3D" id="3.40.47.10">
    <property type="match status" value="1"/>
</dbReference>
<dbReference type="InterPro" id="IPR057326">
    <property type="entry name" value="KR_dom"/>
</dbReference>
<dbReference type="Gene3D" id="3.40.366.10">
    <property type="entry name" value="Malonyl-Coenzyme A Acyl Carrier Protein, domain 2"/>
    <property type="match status" value="1"/>
</dbReference>
<dbReference type="SMART" id="SM00825">
    <property type="entry name" value="PKS_KS"/>
    <property type="match status" value="1"/>
</dbReference>
<proteinExistence type="inferred from homology"/>
<keyword evidence="5" id="KW-0808">Transferase</keyword>
<dbReference type="InterPro" id="IPR016035">
    <property type="entry name" value="Acyl_Trfase/lysoPLipase"/>
</dbReference>